<dbReference type="EMBL" id="JBBWWR010000005">
    <property type="protein sequence ID" value="KAK8966952.1"/>
    <property type="molecule type" value="Genomic_DNA"/>
</dbReference>
<keyword evidence="3" id="KW-1185">Reference proteome</keyword>
<evidence type="ECO:0000256" key="1">
    <source>
        <dbReference type="SAM" id="Phobius"/>
    </source>
</evidence>
<reference evidence="2 3" key="1">
    <citation type="journal article" date="2022" name="Nat. Plants">
        <title>Genomes of leafy and leafless Platanthera orchids illuminate the evolution of mycoheterotrophy.</title>
        <authorList>
            <person name="Li M.H."/>
            <person name="Liu K.W."/>
            <person name="Li Z."/>
            <person name="Lu H.C."/>
            <person name="Ye Q.L."/>
            <person name="Zhang D."/>
            <person name="Wang J.Y."/>
            <person name="Li Y.F."/>
            <person name="Zhong Z.M."/>
            <person name="Liu X."/>
            <person name="Yu X."/>
            <person name="Liu D.K."/>
            <person name="Tu X.D."/>
            <person name="Liu B."/>
            <person name="Hao Y."/>
            <person name="Liao X.Y."/>
            <person name="Jiang Y.T."/>
            <person name="Sun W.H."/>
            <person name="Chen J."/>
            <person name="Chen Y.Q."/>
            <person name="Ai Y."/>
            <person name="Zhai J.W."/>
            <person name="Wu S.S."/>
            <person name="Zhou Z."/>
            <person name="Hsiao Y.Y."/>
            <person name="Wu W.L."/>
            <person name="Chen Y.Y."/>
            <person name="Lin Y.F."/>
            <person name="Hsu J.L."/>
            <person name="Li C.Y."/>
            <person name="Wang Z.W."/>
            <person name="Zhao X."/>
            <person name="Zhong W.Y."/>
            <person name="Ma X.K."/>
            <person name="Ma L."/>
            <person name="Huang J."/>
            <person name="Chen G.Z."/>
            <person name="Huang M.Z."/>
            <person name="Huang L."/>
            <person name="Peng D.H."/>
            <person name="Luo Y.B."/>
            <person name="Zou S.Q."/>
            <person name="Chen S.P."/>
            <person name="Lan S."/>
            <person name="Tsai W.C."/>
            <person name="Van de Peer Y."/>
            <person name="Liu Z.J."/>
        </authorList>
    </citation>
    <scope>NUCLEOTIDE SEQUENCE [LARGE SCALE GENOMIC DNA]</scope>
    <source>
        <strain evidence="2">Lor288</strain>
    </source>
</reference>
<sequence length="196" mass="21665">MVTAPVPATASGSDTANVSATATAGAPLNATVQSVSSKSIDESLWWDSFVVLLEELDSAPHSSDVSANLIIKLKRNHSWFLNSVSHFKSPNEASRLALDSNEISLGVHRIAVKPNLKEAALRASKCEIYERNLVKPGNAEFLDEVQTYILVSRSFEHDKSIAHVERQDFLQWVMLFLFFCIHESIGYFFLVVSIIG</sequence>
<gene>
    <name evidence="2" type="ORF">KSP40_PGU001245</name>
</gene>
<proteinExistence type="predicted"/>
<name>A0ABR2MSX7_9ASPA</name>
<organism evidence="2 3">
    <name type="scientific">Platanthera guangdongensis</name>
    <dbReference type="NCBI Taxonomy" id="2320717"/>
    <lineage>
        <taxon>Eukaryota</taxon>
        <taxon>Viridiplantae</taxon>
        <taxon>Streptophyta</taxon>
        <taxon>Embryophyta</taxon>
        <taxon>Tracheophyta</taxon>
        <taxon>Spermatophyta</taxon>
        <taxon>Magnoliopsida</taxon>
        <taxon>Liliopsida</taxon>
        <taxon>Asparagales</taxon>
        <taxon>Orchidaceae</taxon>
        <taxon>Orchidoideae</taxon>
        <taxon>Orchideae</taxon>
        <taxon>Orchidinae</taxon>
        <taxon>Platanthera</taxon>
    </lineage>
</organism>
<keyword evidence="1" id="KW-1133">Transmembrane helix</keyword>
<keyword evidence="1" id="KW-0472">Membrane</keyword>
<accession>A0ABR2MSX7</accession>
<evidence type="ECO:0000313" key="2">
    <source>
        <dbReference type="EMBL" id="KAK8966952.1"/>
    </source>
</evidence>
<protein>
    <submittedName>
        <fullName evidence="2">Uncharacterized protein</fullName>
    </submittedName>
</protein>
<keyword evidence="1" id="KW-0812">Transmembrane</keyword>
<comment type="caution">
    <text evidence="2">The sequence shown here is derived from an EMBL/GenBank/DDBJ whole genome shotgun (WGS) entry which is preliminary data.</text>
</comment>
<feature type="transmembrane region" description="Helical" evidence="1">
    <location>
        <begin position="169"/>
        <end position="195"/>
    </location>
</feature>
<evidence type="ECO:0000313" key="3">
    <source>
        <dbReference type="Proteomes" id="UP001412067"/>
    </source>
</evidence>
<dbReference type="Proteomes" id="UP001412067">
    <property type="component" value="Unassembled WGS sequence"/>
</dbReference>